<evidence type="ECO:0000256" key="5">
    <source>
        <dbReference type="ARBA" id="ARBA00023242"/>
    </source>
</evidence>
<evidence type="ECO:0000256" key="4">
    <source>
        <dbReference type="ARBA" id="ARBA00022833"/>
    </source>
</evidence>
<comment type="caution">
    <text evidence="6">The sequence shown here is derived from an EMBL/GenBank/DDBJ whole genome shotgun (WGS) entry which is preliminary data.</text>
</comment>
<dbReference type="Proteomes" id="UP000789901">
    <property type="component" value="Unassembled WGS sequence"/>
</dbReference>
<accession>A0ABN7VY14</accession>
<name>A0ABN7VY14_GIGMA</name>
<dbReference type="EMBL" id="CAJVQB010025351">
    <property type="protein sequence ID" value="CAG8806127.1"/>
    <property type="molecule type" value="Genomic_DNA"/>
</dbReference>
<reference evidence="6 7" key="1">
    <citation type="submission" date="2021-06" db="EMBL/GenBank/DDBJ databases">
        <authorList>
            <person name="Kallberg Y."/>
            <person name="Tangrot J."/>
            <person name="Rosling A."/>
        </authorList>
    </citation>
    <scope>NUCLEOTIDE SEQUENCE [LARGE SCALE GENOMIC DNA]</scope>
    <source>
        <strain evidence="6 7">120-4 pot B 10/14</strain>
    </source>
</reference>
<evidence type="ECO:0000256" key="3">
    <source>
        <dbReference type="ARBA" id="ARBA00022771"/>
    </source>
</evidence>
<evidence type="ECO:0000256" key="1">
    <source>
        <dbReference type="ARBA" id="ARBA00004123"/>
    </source>
</evidence>
<dbReference type="PANTHER" id="PTHR46481:SF10">
    <property type="entry name" value="ZINC FINGER BED DOMAIN-CONTAINING PROTEIN 39"/>
    <property type="match status" value="1"/>
</dbReference>
<proteinExistence type="predicted"/>
<organism evidence="6 7">
    <name type="scientific">Gigaspora margarita</name>
    <dbReference type="NCBI Taxonomy" id="4874"/>
    <lineage>
        <taxon>Eukaryota</taxon>
        <taxon>Fungi</taxon>
        <taxon>Fungi incertae sedis</taxon>
        <taxon>Mucoromycota</taxon>
        <taxon>Glomeromycotina</taxon>
        <taxon>Glomeromycetes</taxon>
        <taxon>Diversisporales</taxon>
        <taxon>Gigasporaceae</taxon>
        <taxon>Gigaspora</taxon>
    </lineage>
</organism>
<sequence length="410" mass="46720">MANREACGTKVKTGDSMTALWRYLNIEHGYSKNKEKIFKQFSKIVDSRWIVPSREKIKNLIDEGFNQISSCLRHDLLQAETVLLTTDLLLGITATWINENFELNNAILAVTFLRYHHTADAIAKCFSITSNSEANMNSACNKLGVKWMNCLITFFTAPKQSEHLEAVQVSIQKQQKSNQENIIKSERDAIKDGKQLKSIIITDDKWTTVAGIIKILKPFNNITNYISGSSYSTMSIIYLTISTLCNALLRDYVDKDIDICDTDEIDLNTIDDISIFDLKEVSDDNEQIRLPAATTNLVERIKNIMSKLFARYYQFDDNKILFIAMAIDPRCKNFEYEDAILKCQDYLRLEYNQIRSDKGLGLSSNEAILDLSGSFISTVFMAVQQNATRKNKVDQYLMIETIGPLDNPLQ</sequence>
<keyword evidence="2" id="KW-0479">Metal-binding</keyword>
<gene>
    <name evidence="6" type="ORF">GMARGA_LOCUS24232</name>
</gene>
<keyword evidence="3" id="KW-0863">Zinc-finger</keyword>
<evidence type="ECO:0000256" key="2">
    <source>
        <dbReference type="ARBA" id="ARBA00022723"/>
    </source>
</evidence>
<comment type="subcellular location">
    <subcellularLocation>
        <location evidence="1">Nucleus</location>
    </subcellularLocation>
</comment>
<dbReference type="SUPFAM" id="SSF53098">
    <property type="entry name" value="Ribonuclease H-like"/>
    <property type="match status" value="1"/>
</dbReference>
<keyword evidence="7" id="KW-1185">Reference proteome</keyword>
<keyword evidence="5" id="KW-0539">Nucleus</keyword>
<evidence type="ECO:0000313" key="7">
    <source>
        <dbReference type="Proteomes" id="UP000789901"/>
    </source>
</evidence>
<evidence type="ECO:0000313" key="6">
    <source>
        <dbReference type="EMBL" id="CAG8806127.1"/>
    </source>
</evidence>
<dbReference type="InterPro" id="IPR052035">
    <property type="entry name" value="ZnF_BED_domain_contain"/>
</dbReference>
<dbReference type="InterPro" id="IPR012337">
    <property type="entry name" value="RNaseH-like_sf"/>
</dbReference>
<protein>
    <submittedName>
        <fullName evidence="6">35068_t:CDS:1</fullName>
    </submittedName>
</protein>
<dbReference type="PANTHER" id="PTHR46481">
    <property type="entry name" value="ZINC FINGER BED DOMAIN-CONTAINING PROTEIN 4"/>
    <property type="match status" value="1"/>
</dbReference>
<keyword evidence="4" id="KW-0862">Zinc</keyword>